<evidence type="ECO:0000256" key="7">
    <source>
        <dbReference type="ARBA" id="ARBA00022832"/>
    </source>
</evidence>
<sequence>MIRSVVRGVGSALPKRVFPNSELENFVDTSDHWIRRRVGIRQRFLAGRGETTASLGEAAAKDALSQAKMSVHDIDLLILATSTPDQTFPATAVNIQNRLGMKRGFAFDIQAVCSGFVYAMTTADAYIRSGMVKRAMIVGADTFSRIVDWSDRSTCVLFGDGAGALILESVEVEDASSEIGILSTHLHSDGSHIGKLYVDGGPSTSGTVGNLRMQGKEVFKCAVELAVGLVDEVLSSAHLTIADIDLFVPHQANQRIINNIAEKIKIPISKVVVTVDIHGNTSAASIPLALSVAHKEGRIKKGNYLLLEAMGGGFTAGAILMRW</sequence>
<keyword evidence="8 13" id="KW-0443">Lipid metabolism</keyword>
<evidence type="ECO:0000313" key="17">
    <source>
        <dbReference type="Proteomes" id="UP000736856"/>
    </source>
</evidence>
<dbReference type="PANTHER" id="PTHR34069">
    <property type="entry name" value="3-OXOACYL-[ACYL-CARRIER-PROTEIN] SYNTHASE 3"/>
    <property type="match status" value="1"/>
</dbReference>
<dbReference type="InterPro" id="IPR016039">
    <property type="entry name" value="Thiolase-like"/>
</dbReference>
<dbReference type="NCBIfam" id="TIGR00747">
    <property type="entry name" value="fabH"/>
    <property type="match status" value="1"/>
</dbReference>
<reference evidence="16" key="1">
    <citation type="submission" date="2019-02" db="EMBL/GenBank/DDBJ databases">
        <title>A novel Candidatus Liberibacter species associated with the New Zealand native fuchsia psyllid, Ctenarytaina fuchsiae.</title>
        <authorList>
            <person name="Thompson S.M."/>
            <person name="Jorgensen N."/>
            <person name="David C."/>
            <person name="Bulman S.R."/>
            <person name="Smith G.R."/>
        </authorList>
    </citation>
    <scope>NUCLEOTIDE SEQUENCE</scope>
    <source>
        <strain evidence="16">Oxford</strain>
    </source>
</reference>
<dbReference type="PANTHER" id="PTHR34069:SF2">
    <property type="entry name" value="BETA-KETOACYL-[ACYL-CARRIER-PROTEIN] SYNTHASE III"/>
    <property type="match status" value="1"/>
</dbReference>
<keyword evidence="6 13" id="KW-0808">Transferase</keyword>
<dbReference type="HAMAP" id="MF_01815">
    <property type="entry name" value="FabH"/>
    <property type="match status" value="1"/>
</dbReference>
<dbReference type="AlphaFoldDB" id="A0A937AI38"/>
<evidence type="ECO:0000259" key="15">
    <source>
        <dbReference type="Pfam" id="PF08545"/>
    </source>
</evidence>
<evidence type="ECO:0000256" key="2">
    <source>
        <dbReference type="ARBA" id="ARBA00008642"/>
    </source>
</evidence>
<comment type="function">
    <text evidence="13">Catalyzes the condensation reaction of fatty acid synthesis by the addition to an acyl acceptor of two carbons from malonyl-ACP. Catalyzes the first condensation reaction which initiates fatty acid synthesis and may therefore play a role in governing the total rate of fatty acid production. Possesses both acetoacetyl-ACP synthase and acetyl transacylase activities. Its substrate specificity determines the biosynthesis of branched-chain and/or straight-chain of fatty acids.</text>
</comment>
<comment type="subunit">
    <text evidence="13">Homodimer.</text>
</comment>
<comment type="pathway">
    <text evidence="1 13">Lipid metabolism; fatty acid biosynthesis.</text>
</comment>
<evidence type="ECO:0000256" key="11">
    <source>
        <dbReference type="ARBA" id="ARBA00023315"/>
    </source>
</evidence>
<comment type="catalytic activity">
    <reaction evidence="12">
        <text>malonyl-[ACP] + acetyl-CoA + H(+) = 3-oxobutanoyl-[ACP] + CO2 + CoA</text>
        <dbReference type="Rhea" id="RHEA:12080"/>
        <dbReference type="Rhea" id="RHEA-COMP:9623"/>
        <dbReference type="Rhea" id="RHEA-COMP:9625"/>
        <dbReference type="ChEBI" id="CHEBI:15378"/>
        <dbReference type="ChEBI" id="CHEBI:16526"/>
        <dbReference type="ChEBI" id="CHEBI:57287"/>
        <dbReference type="ChEBI" id="CHEBI:57288"/>
        <dbReference type="ChEBI" id="CHEBI:78449"/>
        <dbReference type="ChEBI" id="CHEBI:78450"/>
        <dbReference type="EC" id="2.3.1.180"/>
    </reaction>
    <physiologicalReaction direction="left-to-right" evidence="12">
        <dbReference type="Rhea" id="RHEA:12081"/>
    </physiologicalReaction>
</comment>
<dbReference type="NCBIfam" id="NF006829">
    <property type="entry name" value="PRK09352.1"/>
    <property type="match status" value="1"/>
</dbReference>
<dbReference type="GO" id="GO:0004315">
    <property type="term" value="F:3-oxoacyl-[acyl-carrier-protein] synthase activity"/>
    <property type="evidence" value="ECO:0007669"/>
    <property type="project" value="InterPro"/>
</dbReference>
<evidence type="ECO:0000256" key="10">
    <source>
        <dbReference type="ARBA" id="ARBA00023268"/>
    </source>
</evidence>
<evidence type="ECO:0000256" key="8">
    <source>
        <dbReference type="ARBA" id="ARBA00023098"/>
    </source>
</evidence>
<evidence type="ECO:0000256" key="1">
    <source>
        <dbReference type="ARBA" id="ARBA00005194"/>
    </source>
</evidence>
<comment type="caution">
    <text evidence="16">The sequence shown here is derived from an EMBL/GenBank/DDBJ whole genome shotgun (WGS) entry which is preliminary data.</text>
</comment>
<evidence type="ECO:0000256" key="12">
    <source>
        <dbReference type="ARBA" id="ARBA00051096"/>
    </source>
</evidence>
<dbReference type="EMBL" id="SEOL01000001">
    <property type="protein sequence ID" value="MBL0848484.1"/>
    <property type="molecule type" value="Genomic_DNA"/>
</dbReference>
<proteinExistence type="inferred from homology"/>
<comment type="similarity">
    <text evidence="2 13">Belongs to the thiolase-like superfamily. FabH family.</text>
</comment>
<keyword evidence="11 13" id="KW-0012">Acyltransferase</keyword>
<gene>
    <name evidence="13" type="primary">fabH</name>
    <name evidence="16" type="ORF">EU981_00025</name>
</gene>
<dbReference type="GO" id="GO:0006633">
    <property type="term" value="P:fatty acid biosynthetic process"/>
    <property type="evidence" value="ECO:0007669"/>
    <property type="project" value="UniProtKB-UniRule"/>
</dbReference>
<dbReference type="FunFam" id="3.40.47.10:FF:000004">
    <property type="entry name" value="3-oxoacyl-[acyl-carrier-protein] synthase 3"/>
    <property type="match status" value="1"/>
</dbReference>
<keyword evidence="7 13" id="KW-0276">Fatty acid metabolism</keyword>
<keyword evidence="5 13" id="KW-0444">Lipid biosynthesis</keyword>
<dbReference type="Proteomes" id="UP000736856">
    <property type="component" value="Unassembled WGS sequence"/>
</dbReference>
<keyword evidence="9 13" id="KW-0275">Fatty acid biosynthesis</keyword>
<organism evidence="16 17">
    <name type="scientific">Candidatus Liberibacter ctenarytainae</name>
    <dbReference type="NCBI Taxonomy" id="2020335"/>
    <lineage>
        <taxon>Bacteria</taxon>
        <taxon>Pseudomonadati</taxon>
        <taxon>Pseudomonadota</taxon>
        <taxon>Alphaproteobacteria</taxon>
        <taxon>Hyphomicrobiales</taxon>
        <taxon>Rhizobiaceae</taxon>
        <taxon>Liberibacter</taxon>
    </lineage>
</organism>
<dbReference type="Pfam" id="PF08545">
    <property type="entry name" value="ACP_syn_III"/>
    <property type="match status" value="1"/>
</dbReference>
<keyword evidence="10 13" id="KW-0511">Multifunctional enzyme</keyword>
<dbReference type="CDD" id="cd00830">
    <property type="entry name" value="KAS_III"/>
    <property type="match status" value="1"/>
</dbReference>
<dbReference type="InterPro" id="IPR013747">
    <property type="entry name" value="ACP_syn_III_C"/>
</dbReference>
<comment type="subcellular location">
    <subcellularLocation>
        <location evidence="13">Cytoplasm</location>
    </subcellularLocation>
</comment>
<dbReference type="InterPro" id="IPR013751">
    <property type="entry name" value="ACP_syn_III_N"/>
</dbReference>
<dbReference type="SUPFAM" id="SSF53901">
    <property type="entry name" value="Thiolase-like"/>
    <property type="match status" value="1"/>
</dbReference>
<feature type="region of interest" description="ACP-binding" evidence="13">
    <location>
        <begin position="251"/>
        <end position="255"/>
    </location>
</feature>
<accession>A0A937AI38</accession>
<feature type="domain" description="Beta-ketoacyl-[acyl-carrier-protein] synthase III C-terminal" evidence="14">
    <location>
        <begin position="234"/>
        <end position="323"/>
    </location>
</feature>
<evidence type="ECO:0000256" key="5">
    <source>
        <dbReference type="ARBA" id="ARBA00022516"/>
    </source>
</evidence>
<evidence type="ECO:0000313" key="16">
    <source>
        <dbReference type="EMBL" id="MBL0848484.1"/>
    </source>
</evidence>
<evidence type="ECO:0000259" key="14">
    <source>
        <dbReference type="Pfam" id="PF08541"/>
    </source>
</evidence>
<feature type="domain" description="Beta-ketoacyl-[acyl-carrier-protein] synthase III N-terminal" evidence="15">
    <location>
        <begin position="107"/>
        <end position="190"/>
    </location>
</feature>
<dbReference type="GO" id="GO:0033818">
    <property type="term" value="F:beta-ketoacyl-acyl-carrier-protein synthase III activity"/>
    <property type="evidence" value="ECO:0007669"/>
    <property type="project" value="UniProtKB-UniRule"/>
</dbReference>
<evidence type="ECO:0000256" key="4">
    <source>
        <dbReference type="ARBA" id="ARBA00022490"/>
    </source>
</evidence>
<evidence type="ECO:0000256" key="3">
    <source>
        <dbReference type="ARBA" id="ARBA00012333"/>
    </source>
</evidence>
<evidence type="ECO:0000256" key="13">
    <source>
        <dbReference type="HAMAP-Rule" id="MF_01815"/>
    </source>
</evidence>
<keyword evidence="4 13" id="KW-0963">Cytoplasm</keyword>
<comment type="domain">
    <text evidence="13">The last Arg residue of the ACP-binding site is essential for the weak association between ACP/AcpP and FabH.</text>
</comment>
<dbReference type="Pfam" id="PF08541">
    <property type="entry name" value="ACP_syn_III_C"/>
    <property type="match status" value="1"/>
</dbReference>
<protein>
    <recommendedName>
        <fullName evidence="3 13">Beta-ketoacyl-[acyl-carrier-protein] synthase III</fullName>
        <shortName evidence="13">Beta-ketoacyl-ACP synthase III</shortName>
        <shortName evidence="13">KAS III</shortName>
        <ecNumber evidence="3 13">2.3.1.180</ecNumber>
    </recommendedName>
    <alternativeName>
        <fullName evidence="13">3-oxoacyl-[acyl-carrier-protein] synthase 3</fullName>
    </alternativeName>
    <alternativeName>
        <fullName evidence="13">3-oxoacyl-[acyl-carrier-protein] synthase III</fullName>
    </alternativeName>
</protein>
<dbReference type="GO" id="GO:0044550">
    <property type="term" value="P:secondary metabolite biosynthetic process"/>
    <property type="evidence" value="ECO:0007669"/>
    <property type="project" value="TreeGrafter"/>
</dbReference>
<evidence type="ECO:0000256" key="6">
    <source>
        <dbReference type="ARBA" id="ARBA00022679"/>
    </source>
</evidence>
<evidence type="ECO:0000256" key="9">
    <source>
        <dbReference type="ARBA" id="ARBA00023160"/>
    </source>
</evidence>
<feature type="active site" evidence="13">
    <location>
        <position position="113"/>
    </location>
</feature>
<dbReference type="Gene3D" id="3.40.47.10">
    <property type="match status" value="1"/>
</dbReference>
<name>A0A937AI38_9HYPH</name>
<dbReference type="GO" id="GO:0005737">
    <property type="term" value="C:cytoplasm"/>
    <property type="evidence" value="ECO:0007669"/>
    <property type="project" value="UniProtKB-SubCell"/>
</dbReference>
<feature type="active site" evidence="13">
    <location>
        <position position="250"/>
    </location>
</feature>
<dbReference type="EC" id="2.3.1.180" evidence="3 13"/>
<feature type="active site" evidence="13">
    <location>
        <position position="280"/>
    </location>
</feature>
<dbReference type="InterPro" id="IPR004655">
    <property type="entry name" value="FabH"/>
</dbReference>